<dbReference type="Pfam" id="PF11250">
    <property type="entry name" value="FAF"/>
    <property type="match status" value="1"/>
</dbReference>
<dbReference type="PANTHER" id="PTHR33155">
    <property type="entry name" value="FANTASTIC FOUR-LIKE PROTEIN (DUF3049)"/>
    <property type="match status" value="1"/>
</dbReference>
<evidence type="ECO:0000313" key="5">
    <source>
        <dbReference type="Proteomes" id="UP000655225"/>
    </source>
</evidence>
<dbReference type="OMA" id="DIGRHES"/>
<protein>
    <recommendedName>
        <fullName evidence="3">FAF domain-containing protein</fullName>
    </recommendedName>
</protein>
<dbReference type="PANTHER" id="PTHR33155:SF9">
    <property type="entry name" value="FANTASTIC FOUR-LIKE PROTEIN (DUF3049)"/>
    <property type="match status" value="1"/>
</dbReference>
<comment type="similarity">
    <text evidence="1">Belongs to the fantastic four family.</text>
</comment>
<evidence type="ECO:0000313" key="4">
    <source>
        <dbReference type="EMBL" id="KAF8403318.1"/>
    </source>
</evidence>
<dbReference type="InterPro" id="IPR021410">
    <property type="entry name" value="FAF"/>
</dbReference>
<dbReference type="OrthoDB" id="676808at2759"/>
<feature type="region of interest" description="Disordered" evidence="2">
    <location>
        <begin position="52"/>
        <end position="73"/>
    </location>
</feature>
<name>A0A835DH69_TETSI</name>
<evidence type="ECO:0000256" key="1">
    <source>
        <dbReference type="ARBA" id="ARBA00008690"/>
    </source>
</evidence>
<evidence type="ECO:0000256" key="2">
    <source>
        <dbReference type="SAM" id="MobiDB-lite"/>
    </source>
</evidence>
<feature type="compositionally biased region" description="Low complexity" evidence="2">
    <location>
        <begin position="56"/>
        <end position="65"/>
    </location>
</feature>
<comment type="caution">
    <text evidence="4">The sequence shown here is derived from an EMBL/GenBank/DDBJ whole genome shotgun (WGS) entry which is preliminary data.</text>
</comment>
<dbReference type="InterPro" id="IPR046431">
    <property type="entry name" value="FAF_dom"/>
</dbReference>
<feature type="domain" description="FAF" evidence="3">
    <location>
        <begin position="192"/>
        <end position="220"/>
    </location>
</feature>
<reference evidence="4 5" key="1">
    <citation type="submission" date="2020-04" db="EMBL/GenBank/DDBJ databases">
        <title>Plant Genome Project.</title>
        <authorList>
            <person name="Zhang R.-G."/>
        </authorList>
    </citation>
    <scope>NUCLEOTIDE SEQUENCE [LARGE SCALE GENOMIC DNA]</scope>
    <source>
        <strain evidence="4">YNK0</strain>
        <tissue evidence="4">Leaf</tissue>
    </source>
</reference>
<keyword evidence="5" id="KW-1185">Reference proteome</keyword>
<sequence length="226" mass="25321">MAACGSLQHIFENHLPENPTLIKSLSSWNQIKSMKPIELSFTDIFSELHFKDNPESSSSSSSSSSITDLNPQSEIEKINNNNADNNEKTKNPALDSLLSTQKNQYVGCYKRSDSFSSMNSESLQLCTEGLGFESFDDVEDLKSENSDDWQNHEIEKANIGHNHEREKANIAKYSSPDSPCREFRRLRTKGGDFPPPISCIGRSGKPGVCLKSYRHDGRLLSTRKAE</sequence>
<organism evidence="4 5">
    <name type="scientific">Tetracentron sinense</name>
    <name type="common">Spur-leaf</name>
    <dbReference type="NCBI Taxonomy" id="13715"/>
    <lineage>
        <taxon>Eukaryota</taxon>
        <taxon>Viridiplantae</taxon>
        <taxon>Streptophyta</taxon>
        <taxon>Embryophyta</taxon>
        <taxon>Tracheophyta</taxon>
        <taxon>Spermatophyta</taxon>
        <taxon>Magnoliopsida</taxon>
        <taxon>Trochodendrales</taxon>
        <taxon>Trochodendraceae</taxon>
        <taxon>Tetracentron</taxon>
    </lineage>
</organism>
<gene>
    <name evidence="4" type="ORF">HHK36_011420</name>
</gene>
<evidence type="ECO:0000259" key="3">
    <source>
        <dbReference type="Pfam" id="PF11250"/>
    </source>
</evidence>
<dbReference type="EMBL" id="JABCRI010000007">
    <property type="protein sequence ID" value="KAF8403318.1"/>
    <property type="molecule type" value="Genomic_DNA"/>
</dbReference>
<dbReference type="AlphaFoldDB" id="A0A835DH69"/>
<dbReference type="Proteomes" id="UP000655225">
    <property type="component" value="Unassembled WGS sequence"/>
</dbReference>
<proteinExistence type="inferred from homology"/>
<accession>A0A835DH69</accession>